<accession>A0A1M6M5Z3</accession>
<keyword evidence="1" id="KW-1133">Transmembrane helix</keyword>
<dbReference type="STRING" id="1123349.SAMN02744037_00841"/>
<reference evidence="3" key="1">
    <citation type="submission" date="2016-11" db="EMBL/GenBank/DDBJ databases">
        <authorList>
            <person name="Varghese N."/>
            <person name="Submissions S."/>
        </authorList>
    </citation>
    <scope>NUCLEOTIDE SEQUENCE [LARGE SCALE GENOMIC DNA]</scope>
    <source>
        <strain evidence="3">DSM 15518</strain>
    </source>
</reference>
<dbReference type="EMBL" id="FRAE01000013">
    <property type="protein sequence ID" value="SHJ78770.1"/>
    <property type="molecule type" value="Genomic_DNA"/>
</dbReference>
<evidence type="ECO:0000256" key="1">
    <source>
        <dbReference type="SAM" id="Phobius"/>
    </source>
</evidence>
<dbReference type="RefSeq" id="WP_159428943.1">
    <property type="nucleotide sequence ID" value="NZ_FRAE01000013.1"/>
</dbReference>
<protein>
    <submittedName>
        <fullName evidence="2">Uncharacterized protein</fullName>
    </submittedName>
</protein>
<name>A0A1M6M5Z3_9FIRM</name>
<sequence length="58" mass="6749">MSKINFTLQIINTACSICLLWGVLYILFMISNISKKVEKIEKNINKAKEKENIKSKFK</sequence>
<dbReference type="Proteomes" id="UP000242497">
    <property type="component" value="Unassembled WGS sequence"/>
</dbReference>
<keyword evidence="1" id="KW-0812">Transmembrane</keyword>
<evidence type="ECO:0000313" key="2">
    <source>
        <dbReference type="EMBL" id="SHJ78770.1"/>
    </source>
</evidence>
<keyword evidence="1" id="KW-0472">Membrane</keyword>
<evidence type="ECO:0000313" key="3">
    <source>
        <dbReference type="Proteomes" id="UP000242497"/>
    </source>
</evidence>
<dbReference type="AlphaFoldDB" id="A0A1M6M5Z3"/>
<gene>
    <name evidence="2" type="ORF">SAMN02744037_00841</name>
</gene>
<proteinExistence type="predicted"/>
<keyword evidence="3" id="KW-1185">Reference proteome</keyword>
<organism evidence="2 3">
    <name type="scientific">Tepidibacter formicigenes DSM 15518</name>
    <dbReference type="NCBI Taxonomy" id="1123349"/>
    <lineage>
        <taxon>Bacteria</taxon>
        <taxon>Bacillati</taxon>
        <taxon>Bacillota</taxon>
        <taxon>Clostridia</taxon>
        <taxon>Peptostreptococcales</taxon>
        <taxon>Peptostreptococcaceae</taxon>
        <taxon>Tepidibacter</taxon>
    </lineage>
</organism>
<feature type="transmembrane region" description="Helical" evidence="1">
    <location>
        <begin position="6"/>
        <end position="30"/>
    </location>
</feature>